<dbReference type="InterPro" id="IPR056747">
    <property type="entry name" value="VPS13-like_M"/>
</dbReference>
<dbReference type="Proteomes" id="UP000234681">
    <property type="component" value="Chromosome 1"/>
</dbReference>
<gene>
    <name evidence="5" type="ORF">rCG_48290</name>
</gene>
<proteinExistence type="predicted"/>
<dbReference type="PANTHER" id="PTHR16166">
    <property type="entry name" value="VACUOLAR PROTEIN SORTING-ASSOCIATED PROTEIN VPS13"/>
    <property type="match status" value="1"/>
</dbReference>
<name>A6I0I8_RAT</name>
<evidence type="ECO:0000256" key="2">
    <source>
        <dbReference type="SAM" id="Coils"/>
    </source>
</evidence>
<feature type="non-terminal residue" evidence="5">
    <location>
        <position position="1434"/>
    </location>
</feature>
<accession>A6I0I8</accession>
<evidence type="ECO:0000259" key="4">
    <source>
        <dbReference type="Pfam" id="PF25033"/>
    </source>
</evidence>
<evidence type="ECO:0000256" key="1">
    <source>
        <dbReference type="ARBA" id="ARBA00022448"/>
    </source>
</evidence>
<feature type="domain" description="VPS13-like middle region" evidence="4">
    <location>
        <begin position="696"/>
        <end position="1434"/>
    </location>
</feature>
<organism evidence="5 6">
    <name type="scientific">Rattus norvegicus</name>
    <name type="common">Rat</name>
    <dbReference type="NCBI Taxonomy" id="10116"/>
    <lineage>
        <taxon>Eukaryota</taxon>
        <taxon>Metazoa</taxon>
        <taxon>Chordata</taxon>
        <taxon>Craniata</taxon>
        <taxon>Vertebrata</taxon>
        <taxon>Euteleostomi</taxon>
        <taxon>Mammalia</taxon>
        <taxon>Eutheria</taxon>
        <taxon>Euarchontoglires</taxon>
        <taxon>Glires</taxon>
        <taxon>Rodentia</taxon>
        <taxon>Myomorpha</taxon>
        <taxon>Muroidea</taxon>
        <taxon>Muridae</taxon>
        <taxon>Murinae</taxon>
        <taxon>Rattus</taxon>
    </lineage>
</organism>
<reference evidence="6" key="1">
    <citation type="submission" date="2005-09" db="EMBL/GenBank/DDBJ databases">
        <authorList>
            <person name="Mural R.J."/>
            <person name="Li P.W."/>
            <person name="Adams M.D."/>
            <person name="Amanatides P.G."/>
            <person name="Baden-Tillson H."/>
            <person name="Barnstead M."/>
            <person name="Chin S.H."/>
            <person name="Dew I."/>
            <person name="Evans C.A."/>
            <person name="Ferriera S."/>
            <person name="Flanigan M."/>
            <person name="Fosler C."/>
            <person name="Glodek A."/>
            <person name="Gu Z."/>
            <person name="Holt R.A."/>
            <person name="Jennings D."/>
            <person name="Kraft C.L."/>
            <person name="Lu F."/>
            <person name="Nguyen T."/>
            <person name="Nusskern D.R."/>
            <person name="Pfannkoch C.M."/>
            <person name="Sitter C."/>
            <person name="Sutton G.G."/>
            <person name="Venter J.C."/>
            <person name="Wang Z."/>
            <person name="Woodage T."/>
            <person name="Zheng X.H."/>
            <person name="Zhong F."/>
        </authorList>
    </citation>
    <scope>NUCLEOTIDE SEQUENCE [LARGE SCALE GENOMIC DNA]</scope>
    <source>
        <strain>BN</strain>
        <strain evidence="6">Sprague-Dawley</strain>
    </source>
</reference>
<dbReference type="EMBL" id="CH473953">
    <property type="protein sequence ID" value="EDM12969.1"/>
    <property type="molecule type" value="Genomic_DNA"/>
</dbReference>
<dbReference type="InterPro" id="IPR026847">
    <property type="entry name" value="VPS13"/>
</dbReference>
<keyword evidence="2" id="KW-0175">Coiled coil</keyword>
<dbReference type="InterPro" id="IPR026854">
    <property type="entry name" value="VPS13_N"/>
</dbReference>
<dbReference type="Pfam" id="PF12624">
    <property type="entry name" value="VPS13_N"/>
    <property type="match status" value="1"/>
</dbReference>
<evidence type="ECO:0000259" key="3">
    <source>
        <dbReference type="Pfam" id="PF12624"/>
    </source>
</evidence>
<protein>
    <submittedName>
        <fullName evidence="5">RCG48290</fullName>
    </submittedName>
</protein>
<dbReference type="PANTHER" id="PTHR16166:SF22">
    <property type="entry name" value="INTERMEMBRANE LIPID TRANSFER PROTEIN VPS13A"/>
    <property type="match status" value="1"/>
</dbReference>
<keyword evidence="1" id="KW-0813">Transport</keyword>
<evidence type="ECO:0000313" key="6">
    <source>
        <dbReference type="Proteomes" id="UP000234681"/>
    </source>
</evidence>
<sequence length="1434" mass="162929">MVFESVVVDVLNRFLGDYVVNLDQSQLSLGIWKGIQYDPIKEEKQLMEAKQQELKRIEEAKQKVVDQGIFAILENPREEKQDTFAEKLVTQIIKNLQVQISSIHVRYEDDLIRLDNLFAYWNVNSEMFYLNDYDDALEALKNGIVNENIIPEGYDFVFRPISANAKLQMNRRSDFDFSDPKINLDIELHTIVIEFNKPQELEKTLDVFNITIARQQAEVEVKKAGYKIYKEGLKDPEDNAGWFSWMWSWSESNANQQQDVKPGILAEMLTPEEKALLYEAIGYSETAVDPTLPKTFEALKFFVHLKSMSIVLRENRQKPELLNVVVEGLSTSIVQRPGAQALKFETKIDSFHITGLPDDFKKPHLLSSLDDMSLFRITFEINPLDETVSQRCTIEAEPLEMIYDARTVNSIVEFFRPPKDVRLAQLTTATLTKLEEFREKTATGLLYIIETQKVLDLRINVKASYVIVPQYGNFSPTSNLLLLDLGHLKVTSKRRSGLPDVKPSGASLEDIMHRAYDSFDIQLSSIQLLYSRVGDNWKEARKLNVSTQHILIPMHVNIELSKAMVFMDIKMPKFKIFGKLPLVSLRISDKKLQGIMELLESIPKPEPVTDVSAPARSFQVLIQFYHLVGDCELPVLEMGVLGLGTEVEIRKFDLKGNAFLKELWLKCPGYLALKLPTNEDIITLQLLAELSCLRIFIQDQKQNISEIKIEGLDSEMIMKPLVTEINAKLRNIIVLDSDKMAVYKKAVYITGKEVFSFKMISYMDATAGYAYTDMSVVDARVYLTVGCIEVVFVTKFLYSILAFINNFQAVKNALAEATVQAAGMAADGVKELARKSSRFALDVNIKAPVVLIPQSPVSRNVFVADFGLITIKNIFVTVTETQSNIPPVIDLITIKLSKMRLYRSQFMNNTYQEVLDLLLPLNLEVIVERNLSWEWYKEVPCFNIKAQLKPMEFILSQEDLTTVFQTLYGNIWYGRDVPAPSSVNKGPEIMTTEVTSTSYHSGATMVTSAVVEVHPQASPANTTLNVSFQTDHLIMTLYSPGPDQASFTDVRDPSLELAEFKLENIISDLKVYTDDSMVFSFSLKNCILDDKRPHVMKATPRMIGLTVGFDKKDMVDVKYRQIRDVFVTDVVVQEMYVCASVEFLMTVARVFFDAYMTSTALETSVQTWTTREAPVQELRKWEMNILIKNPEIVFVADMTRNDAPALVITTQCEICCKGEPESNTVTAAIKDFQVRACPFLPVKRKGRVTTVLQPCDLFYQATQFGTDPQTIDISVKSLTLKVSPVIINTIITVTSALYTTKETVPEESTSNVAHLWDKKDTKNLKMWFLEESNETEKVVPTDEVMPGGETLNLNIDSIFIVLEAGIGHRTVPMLLAKSSFLGESKNWRTLINLHCQLELEVHYFNEMFGVWEPLLEPLEIDQSDDFRPWNLGIK</sequence>
<dbReference type="Pfam" id="PF25033">
    <property type="entry name" value="VPS13_M"/>
    <property type="match status" value="1"/>
</dbReference>
<evidence type="ECO:0000313" key="5">
    <source>
        <dbReference type="EMBL" id="EDM12969.1"/>
    </source>
</evidence>
<feature type="domain" description="Chorein N-terminal" evidence="3">
    <location>
        <begin position="199"/>
        <end position="608"/>
    </location>
</feature>
<feature type="coiled-coil region" evidence="2">
    <location>
        <begin position="40"/>
        <end position="67"/>
    </location>
</feature>